<dbReference type="GO" id="GO:0046872">
    <property type="term" value="F:metal ion binding"/>
    <property type="evidence" value="ECO:0007669"/>
    <property type="project" value="UniProtKB-KW"/>
</dbReference>
<reference evidence="11" key="1">
    <citation type="submission" date="2016-10" db="EMBL/GenBank/DDBJ databases">
        <authorList>
            <person name="Varghese N."/>
            <person name="Submissions S."/>
        </authorList>
    </citation>
    <scope>NUCLEOTIDE SEQUENCE [LARGE SCALE GENOMIC DNA]</scope>
    <source>
        <strain evidence="11">DSM 5463</strain>
    </source>
</reference>
<evidence type="ECO:0000256" key="5">
    <source>
        <dbReference type="ARBA" id="ARBA00022438"/>
    </source>
</evidence>
<keyword evidence="8" id="KW-0378">Hydrolase</keyword>
<evidence type="ECO:0000256" key="6">
    <source>
        <dbReference type="ARBA" id="ARBA00022670"/>
    </source>
</evidence>
<dbReference type="InterPro" id="IPR000787">
    <property type="entry name" value="Peptidase_M29"/>
</dbReference>
<dbReference type="InterPro" id="IPR035097">
    <property type="entry name" value="M29_N-terminal"/>
</dbReference>
<gene>
    <name evidence="10" type="ORF">SAMN05660865_01745</name>
</gene>
<accession>A0A1H5XFL1</accession>
<comment type="similarity">
    <text evidence="4">Belongs to the peptidase M29 family.</text>
</comment>
<dbReference type="EMBL" id="FNUK01000029">
    <property type="protein sequence ID" value="SEG10245.1"/>
    <property type="molecule type" value="Genomic_DNA"/>
</dbReference>
<organism evidence="10 11">
    <name type="scientific">Caloramator fervidus</name>
    <dbReference type="NCBI Taxonomy" id="29344"/>
    <lineage>
        <taxon>Bacteria</taxon>
        <taxon>Bacillati</taxon>
        <taxon>Bacillota</taxon>
        <taxon>Clostridia</taxon>
        <taxon>Eubacteriales</taxon>
        <taxon>Clostridiaceae</taxon>
        <taxon>Caloramator</taxon>
    </lineage>
</organism>
<dbReference type="GO" id="GO:0008237">
    <property type="term" value="F:metallopeptidase activity"/>
    <property type="evidence" value="ECO:0007669"/>
    <property type="project" value="UniProtKB-KW"/>
</dbReference>
<dbReference type="Proteomes" id="UP000242850">
    <property type="component" value="Unassembled WGS sequence"/>
</dbReference>
<evidence type="ECO:0000256" key="1">
    <source>
        <dbReference type="ARBA" id="ARBA00001941"/>
    </source>
</evidence>
<evidence type="ECO:0000256" key="3">
    <source>
        <dbReference type="ARBA" id="ARBA00001947"/>
    </source>
</evidence>
<protein>
    <submittedName>
        <fullName evidence="10">Leucyl aminopeptidase (Aminopeptidase T)</fullName>
    </submittedName>
</protein>
<proteinExistence type="inferred from homology"/>
<comment type="cofactor">
    <cofactor evidence="2">
        <name>Mg(2+)</name>
        <dbReference type="ChEBI" id="CHEBI:18420"/>
    </cofactor>
</comment>
<keyword evidence="9" id="KW-0482">Metalloprotease</keyword>
<dbReference type="AlphaFoldDB" id="A0A1H5XFL1"/>
<evidence type="ECO:0000256" key="7">
    <source>
        <dbReference type="ARBA" id="ARBA00022723"/>
    </source>
</evidence>
<evidence type="ECO:0000313" key="10">
    <source>
        <dbReference type="EMBL" id="SEG10245.1"/>
    </source>
</evidence>
<dbReference type="Gene3D" id="3.40.1830.10">
    <property type="entry name" value="Thermophilic metalloprotease (M29)"/>
    <property type="match status" value="1"/>
</dbReference>
<dbReference type="GO" id="GO:0006508">
    <property type="term" value="P:proteolysis"/>
    <property type="evidence" value="ECO:0007669"/>
    <property type="project" value="UniProtKB-KW"/>
</dbReference>
<comment type="cofactor">
    <cofactor evidence="3">
        <name>Zn(2+)</name>
        <dbReference type="ChEBI" id="CHEBI:29105"/>
    </cofactor>
</comment>
<evidence type="ECO:0000256" key="4">
    <source>
        <dbReference type="ARBA" id="ARBA00008236"/>
    </source>
</evidence>
<keyword evidence="6" id="KW-0645">Protease</keyword>
<name>A0A1H5XFL1_9CLOT</name>
<dbReference type="PANTHER" id="PTHR34448:SF1">
    <property type="entry name" value="BLL6088 PROTEIN"/>
    <property type="match status" value="1"/>
</dbReference>
<keyword evidence="5 10" id="KW-0031">Aminopeptidase</keyword>
<evidence type="ECO:0000256" key="2">
    <source>
        <dbReference type="ARBA" id="ARBA00001946"/>
    </source>
</evidence>
<dbReference type="PRINTS" id="PR00919">
    <property type="entry name" value="THERMOPTASE"/>
</dbReference>
<dbReference type="GO" id="GO:0004177">
    <property type="term" value="F:aminopeptidase activity"/>
    <property type="evidence" value="ECO:0007669"/>
    <property type="project" value="UniProtKB-KW"/>
</dbReference>
<dbReference type="PANTHER" id="PTHR34448">
    <property type="entry name" value="AMINOPEPTIDASE"/>
    <property type="match status" value="1"/>
</dbReference>
<keyword evidence="7" id="KW-0479">Metal-binding</keyword>
<comment type="cofactor">
    <cofactor evidence="1">
        <name>Co(2+)</name>
        <dbReference type="ChEBI" id="CHEBI:48828"/>
    </cofactor>
</comment>
<dbReference type="Pfam" id="PF02073">
    <property type="entry name" value="Peptidase_M29"/>
    <property type="match status" value="1"/>
</dbReference>
<evidence type="ECO:0000256" key="8">
    <source>
        <dbReference type="ARBA" id="ARBA00022801"/>
    </source>
</evidence>
<evidence type="ECO:0000313" key="11">
    <source>
        <dbReference type="Proteomes" id="UP000242850"/>
    </source>
</evidence>
<sequence>MRFYGIISIEPFLIGGLKMDRRIEKLADVLLNYSLKIKKGDKLLISGGEATLPLIKAVYKKAIELGAFPQVDIGIEDLTEMLLKYGSEEQITYVPESQKRAFETVDAILTIWGDVNTRFLTNVDASKMKLRSRGRKELMEIFHKRMANKELRWCGTQFPTHANAQEASMSLSEYEDFVYGAGFIYEDDPVARWMQIKKEQEKICEYLNKKETLRIVSKDTDITMSIKGRKWINCCGEENFPDGEVFTSPVEDSVNGYIRFSFPGIYAGREIEDIYLEFKDGKVVKAKAAKGEDLLLELLETDEGAKFLGEVAIGTNYGIQKFTKNMLFDEKIGGTIHLAIGRAFPEAGGKNMSSIHWDMLCDMKEEGKIYADGELIYEKGQFLIK</sequence>
<keyword evidence="11" id="KW-1185">Reference proteome</keyword>
<dbReference type="InterPro" id="IPR052170">
    <property type="entry name" value="M29_Exopeptidase"/>
</dbReference>
<dbReference type="SUPFAM" id="SSF144052">
    <property type="entry name" value="Thermophilic metalloprotease-like"/>
    <property type="match status" value="1"/>
</dbReference>
<evidence type="ECO:0000256" key="9">
    <source>
        <dbReference type="ARBA" id="ARBA00023049"/>
    </source>
</evidence>